<proteinExistence type="predicted"/>
<name>A0AB37IMG7_ENTHR</name>
<evidence type="ECO:0000313" key="1">
    <source>
        <dbReference type="EMBL" id="RBT68669.1"/>
    </source>
</evidence>
<dbReference type="AlphaFoldDB" id="A0AB37IMG7"/>
<reference evidence="1 2" key="1">
    <citation type="submission" date="2015-06" db="EMBL/GenBank/DDBJ databases">
        <title>The Genome Sequence of Enterococcus hirae 88EA1.</title>
        <authorList>
            <consortium name="The Broad Institute Genomics Platform"/>
            <consortium name="The Broad Institute Genome Sequencing Center for Infectious Disease"/>
            <person name="Earl A.M."/>
            <person name="Van Tyne D."/>
            <person name="Lebreton F."/>
            <person name="Saavedra J.T."/>
            <person name="Gilmore M.S."/>
            <person name="Manson McGuire A."/>
            <person name="Clock S."/>
            <person name="Crupain M."/>
            <person name="Rangan U."/>
            <person name="Young S."/>
            <person name="Abouelleil A."/>
            <person name="Cao P."/>
            <person name="Chapman S.B."/>
            <person name="Griggs A."/>
            <person name="Priest M."/>
            <person name="Shea T."/>
            <person name="Wortman J."/>
            <person name="Nusbaum C."/>
            <person name="Birren B."/>
        </authorList>
    </citation>
    <scope>NUCLEOTIDE SEQUENCE [LARGE SCALE GENOMIC DNA]</scope>
    <source>
        <strain evidence="1 2">88EA1</strain>
    </source>
</reference>
<dbReference type="Proteomes" id="UP000253498">
    <property type="component" value="Unassembled WGS sequence"/>
</dbReference>
<accession>A0AB37IMG7</accession>
<evidence type="ECO:0000313" key="2">
    <source>
        <dbReference type="Proteomes" id="UP000253498"/>
    </source>
</evidence>
<comment type="caution">
    <text evidence="1">The sequence shown here is derived from an EMBL/GenBank/DDBJ whole genome shotgun (WGS) entry which is preliminary data.</text>
</comment>
<protein>
    <submittedName>
        <fullName evidence="1">Uncharacterized protein</fullName>
    </submittedName>
</protein>
<gene>
    <name evidence="1" type="ORF">EB03_01804</name>
</gene>
<organism evidence="1 2">
    <name type="scientific">Enterococcus hirae</name>
    <dbReference type="NCBI Taxonomy" id="1354"/>
    <lineage>
        <taxon>Bacteria</taxon>
        <taxon>Bacillati</taxon>
        <taxon>Bacillota</taxon>
        <taxon>Bacilli</taxon>
        <taxon>Lactobacillales</taxon>
        <taxon>Enterococcaceae</taxon>
        <taxon>Enterococcus</taxon>
    </lineage>
</organism>
<sequence length="76" mass="9171">MKKEKSLIIWNKTGSTMKFEKVTNFIEDWQRDQISFEYFGISTQVRRETKINTQVRREAKFYTKNIAGYALEQEEL</sequence>
<dbReference type="RefSeq" id="WP_113821010.1">
    <property type="nucleotide sequence ID" value="NZ_KZ846580.1"/>
</dbReference>
<dbReference type="EMBL" id="LESJ01000005">
    <property type="protein sequence ID" value="RBT68669.1"/>
    <property type="molecule type" value="Genomic_DNA"/>
</dbReference>